<keyword evidence="6" id="KW-0560">Oxidoreductase</keyword>
<evidence type="ECO:0000256" key="7">
    <source>
        <dbReference type="ARBA" id="ARBA00023004"/>
    </source>
</evidence>
<evidence type="ECO:0000256" key="8">
    <source>
        <dbReference type="ARBA" id="ARBA00049169"/>
    </source>
</evidence>
<dbReference type="PROSITE" id="PS51471">
    <property type="entry name" value="FE2OG_OXY"/>
    <property type="match status" value="1"/>
</dbReference>
<keyword evidence="3" id="KW-0479">Metal-binding</keyword>
<evidence type="ECO:0000313" key="11">
    <source>
        <dbReference type="EMBL" id="CAD1830260.1"/>
    </source>
</evidence>
<keyword evidence="7" id="KW-0408">Iron</keyword>
<dbReference type="AlphaFoldDB" id="A0A6V7PHA4"/>
<comment type="subcellular location">
    <subcellularLocation>
        <location evidence="2">Endoplasmic reticulum membrane</location>
        <topology evidence="2">Single-pass type II membrane protein</topology>
    </subcellularLocation>
</comment>
<evidence type="ECO:0000256" key="2">
    <source>
        <dbReference type="ARBA" id="ARBA00004648"/>
    </source>
</evidence>
<protein>
    <recommendedName>
        <fullName evidence="10">Fe2OG dioxygenase domain-containing protein</fullName>
    </recommendedName>
</protein>
<dbReference type="GO" id="GO:0031418">
    <property type="term" value="F:L-ascorbic acid binding"/>
    <property type="evidence" value="ECO:0007669"/>
    <property type="project" value="InterPro"/>
</dbReference>
<dbReference type="GO" id="GO:0004656">
    <property type="term" value="F:procollagen-proline 4-dioxygenase activity"/>
    <property type="evidence" value="ECO:0007669"/>
    <property type="project" value="UniProtKB-EC"/>
</dbReference>
<dbReference type="SMART" id="SM00702">
    <property type="entry name" value="P4Hc"/>
    <property type="match status" value="1"/>
</dbReference>
<feature type="compositionally biased region" description="Low complexity" evidence="9">
    <location>
        <begin position="20"/>
        <end position="30"/>
    </location>
</feature>
<name>A0A6V7PHA4_ANACO</name>
<dbReference type="InterPro" id="IPR005123">
    <property type="entry name" value="Oxoglu/Fe-dep_dioxygenase_dom"/>
</dbReference>
<dbReference type="Gene3D" id="2.60.120.620">
    <property type="entry name" value="q2cbj1_9rhob like domain"/>
    <property type="match status" value="1"/>
</dbReference>
<evidence type="ECO:0000256" key="1">
    <source>
        <dbReference type="ARBA" id="ARBA00001961"/>
    </source>
</evidence>
<dbReference type="InterPro" id="IPR006620">
    <property type="entry name" value="Pro_4_hyd_alph"/>
</dbReference>
<feature type="domain" description="Fe2OG dioxygenase" evidence="10">
    <location>
        <begin position="114"/>
        <end position="233"/>
    </location>
</feature>
<comment type="cofactor">
    <cofactor evidence="1">
        <name>L-ascorbate</name>
        <dbReference type="ChEBI" id="CHEBI:38290"/>
    </cofactor>
</comment>
<gene>
    <name evidence="11" type="ORF">CB5_LOCUS13471</name>
</gene>
<dbReference type="PANTHER" id="PTHR10869:SF238">
    <property type="entry name" value="PROLYL 4-HYDROXYLASE 6-RELATED"/>
    <property type="match status" value="1"/>
</dbReference>
<dbReference type="Pfam" id="PF13640">
    <property type="entry name" value="2OG-FeII_Oxy_3"/>
    <property type="match status" value="1"/>
</dbReference>
<dbReference type="PANTHER" id="PTHR10869">
    <property type="entry name" value="PROLYL 4-HYDROXYLASE ALPHA SUBUNIT"/>
    <property type="match status" value="1"/>
</dbReference>
<evidence type="ECO:0000256" key="4">
    <source>
        <dbReference type="ARBA" id="ARBA00022964"/>
    </source>
</evidence>
<comment type="catalytic activity">
    <reaction evidence="8">
        <text>L-prolyl-[collagen] + 2-oxoglutarate + O2 = trans-4-hydroxy-L-prolyl-[collagen] + succinate + CO2</text>
        <dbReference type="Rhea" id="RHEA:18945"/>
        <dbReference type="Rhea" id="RHEA-COMP:11676"/>
        <dbReference type="Rhea" id="RHEA-COMP:11680"/>
        <dbReference type="ChEBI" id="CHEBI:15379"/>
        <dbReference type="ChEBI" id="CHEBI:16526"/>
        <dbReference type="ChEBI" id="CHEBI:16810"/>
        <dbReference type="ChEBI" id="CHEBI:30031"/>
        <dbReference type="ChEBI" id="CHEBI:50342"/>
        <dbReference type="ChEBI" id="CHEBI:61965"/>
        <dbReference type="EC" id="1.14.11.2"/>
    </reaction>
</comment>
<dbReference type="GO" id="GO:0005789">
    <property type="term" value="C:endoplasmic reticulum membrane"/>
    <property type="evidence" value="ECO:0007669"/>
    <property type="project" value="UniProtKB-SubCell"/>
</dbReference>
<feature type="region of interest" description="Disordered" evidence="9">
    <location>
        <begin position="20"/>
        <end position="62"/>
    </location>
</feature>
<dbReference type="InterPro" id="IPR044862">
    <property type="entry name" value="Pro_4_hyd_alph_FE2OG_OXY"/>
</dbReference>
<evidence type="ECO:0000256" key="9">
    <source>
        <dbReference type="SAM" id="MobiDB-lite"/>
    </source>
</evidence>
<evidence type="ECO:0000256" key="6">
    <source>
        <dbReference type="ARBA" id="ARBA00023002"/>
    </source>
</evidence>
<sequence length="252" mass="28459">MPTGPMTTPLRTLPIRGCSAAATSTVSASAKIHRRRRQQRRRERDRTRRAGKGERDVVTHGKLKRSRIVANATGVTIPSNKRTSSGMFLRPGQDEIVQRIERRIAAWTYLPEENGERIQILRYKKGEKFDVHNDYFSFAVNLRQGNRIATVLMYLSDVEKGGETFFPKVGPLQKKDDSWSFCASAVLAVKPKKGDALLFFNLKPNGGIDEFSRHGSCPVIEGVKWTATRWIHVIPYNNNITLGSNNHYVYGS</sequence>
<organism evidence="11">
    <name type="scientific">Ananas comosus var. bracteatus</name>
    <name type="common">red pineapple</name>
    <dbReference type="NCBI Taxonomy" id="296719"/>
    <lineage>
        <taxon>Eukaryota</taxon>
        <taxon>Viridiplantae</taxon>
        <taxon>Streptophyta</taxon>
        <taxon>Embryophyta</taxon>
        <taxon>Tracheophyta</taxon>
        <taxon>Spermatophyta</taxon>
        <taxon>Magnoliopsida</taxon>
        <taxon>Liliopsida</taxon>
        <taxon>Poales</taxon>
        <taxon>Bromeliaceae</taxon>
        <taxon>Bromelioideae</taxon>
        <taxon>Ananas</taxon>
    </lineage>
</organism>
<proteinExistence type="predicted"/>
<dbReference type="EMBL" id="LR862148">
    <property type="protein sequence ID" value="CAD1830260.1"/>
    <property type="molecule type" value="Genomic_DNA"/>
</dbReference>
<dbReference type="GO" id="GO:0005506">
    <property type="term" value="F:iron ion binding"/>
    <property type="evidence" value="ECO:0007669"/>
    <property type="project" value="InterPro"/>
</dbReference>
<accession>A0A6V7PHA4</accession>
<keyword evidence="5" id="KW-0812">Transmembrane</keyword>
<feature type="compositionally biased region" description="Basic residues" evidence="9">
    <location>
        <begin position="31"/>
        <end position="41"/>
    </location>
</feature>
<evidence type="ECO:0000256" key="3">
    <source>
        <dbReference type="ARBA" id="ARBA00022723"/>
    </source>
</evidence>
<evidence type="ECO:0000259" key="10">
    <source>
        <dbReference type="PROSITE" id="PS51471"/>
    </source>
</evidence>
<dbReference type="InterPro" id="IPR045054">
    <property type="entry name" value="P4HA-like"/>
</dbReference>
<evidence type="ECO:0000256" key="5">
    <source>
        <dbReference type="ARBA" id="ARBA00022968"/>
    </source>
</evidence>
<feature type="compositionally biased region" description="Basic and acidic residues" evidence="9">
    <location>
        <begin position="42"/>
        <end position="59"/>
    </location>
</feature>
<keyword evidence="5" id="KW-0735">Signal-anchor</keyword>
<reference evidence="11" key="1">
    <citation type="submission" date="2020-07" db="EMBL/GenBank/DDBJ databases">
        <authorList>
            <person name="Lin J."/>
        </authorList>
    </citation>
    <scope>NUCLEOTIDE SEQUENCE</scope>
</reference>
<keyword evidence="4" id="KW-0223">Dioxygenase</keyword>